<feature type="repeat" description="ANK" evidence="3">
    <location>
        <begin position="212"/>
        <end position="240"/>
    </location>
</feature>
<dbReference type="Pfam" id="PF12796">
    <property type="entry name" value="Ank_2"/>
    <property type="match status" value="1"/>
</dbReference>
<dbReference type="EMBL" id="JBJJXI010000034">
    <property type="protein sequence ID" value="KAL3402576.1"/>
    <property type="molecule type" value="Genomic_DNA"/>
</dbReference>
<reference evidence="4 5" key="1">
    <citation type="journal article" date="2024" name="bioRxiv">
        <title>A reference genome for Trichogramma kaykai: A tiny desert-dwelling parasitoid wasp with competing sex-ratio distorters.</title>
        <authorList>
            <person name="Culotta J."/>
            <person name="Lindsey A.R."/>
        </authorList>
    </citation>
    <scope>NUCLEOTIDE SEQUENCE [LARGE SCALE GENOMIC DNA]</scope>
    <source>
        <strain evidence="4 5">KSX58</strain>
    </source>
</reference>
<dbReference type="PANTHER" id="PTHR24161:SF85">
    <property type="entry name" value="PALMITOYLTRANSFERASE HIP14"/>
    <property type="match status" value="1"/>
</dbReference>
<dbReference type="PROSITE" id="PS50088">
    <property type="entry name" value="ANK_REPEAT"/>
    <property type="match status" value="1"/>
</dbReference>
<name>A0ABD2XAV1_9HYME</name>
<evidence type="ECO:0000256" key="1">
    <source>
        <dbReference type="ARBA" id="ARBA00022737"/>
    </source>
</evidence>
<evidence type="ECO:0000313" key="4">
    <source>
        <dbReference type="EMBL" id="KAL3402576.1"/>
    </source>
</evidence>
<dbReference type="PANTHER" id="PTHR24161">
    <property type="entry name" value="ANK_REP_REGION DOMAIN-CONTAINING PROTEIN-RELATED"/>
    <property type="match status" value="1"/>
</dbReference>
<dbReference type="InterPro" id="IPR002110">
    <property type="entry name" value="Ankyrin_rpt"/>
</dbReference>
<proteinExistence type="predicted"/>
<protein>
    <submittedName>
        <fullName evidence="4">Uncharacterized protein</fullName>
    </submittedName>
</protein>
<gene>
    <name evidence="4" type="ORF">TKK_004513</name>
</gene>
<keyword evidence="1" id="KW-0677">Repeat</keyword>
<keyword evidence="5" id="KW-1185">Reference proteome</keyword>
<dbReference type="AlphaFoldDB" id="A0ABD2XAV1"/>
<evidence type="ECO:0000313" key="5">
    <source>
        <dbReference type="Proteomes" id="UP001627154"/>
    </source>
</evidence>
<dbReference type="Gene3D" id="1.25.40.20">
    <property type="entry name" value="Ankyrin repeat-containing domain"/>
    <property type="match status" value="1"/>
</dbReference>
<dbReference type="SUPFAM" id="SSF48403">
    <property type="entry name" value="Ankyrin repeat"/>
    <property type="match status" value="1"/>
</dbReference>
<organism evidence="4 5">
    <name type="scientific">Trichogramma kaykai</name>
    <dbReference type="NCBI Taxonomy" id="54128"/>
    <lineage>
        <taxon>Eukaryota</taxon>
        <taxon>Metazoa</taxon>
        <taxon>Ecdysozoa</taxon>
        <taxon>Arthropoda</taxon>
        <taxon>Hexapoda</taxon>
        <taxon>Insecta</taxon>
        <taxon>Pterygota</taxon>
        <taxon>Neoptera</taxon>
        <taxon>Endopterygota</taxon>
        <taxon>Hymenoptera</taxon>
        <taxon>Apocrita</taxon>
        <taxon>Proctotrupomorpha</taxon>
        <taxon>Chalcidoidea</taxon>
        <taxon>Trichogrammatidae</taxon>
        <taxon>Trichogramma</taxon>
    </lineage>
</organism>
<evidence type="ECO:0000256" key="2">
    <source>
        <dbReference type="ARBA" id="ARBA00023043"/>
    </source>
</evidence>
<evidence type="ECO:0000256" key="3">
    <source>
        <dbReference type="PROSITE-ProRule" id="PRU00023"/>
    </source>
</evidence>
<keyword evidence="2 3" id="KW-0040">ANK repeat</keyword>
<sequence length="586" mass="67927">MSSTTHSKYWKVKEEEGKLRLKQFKIAHAKVNWANLQERQAFLDEFILLIEGTWGDNWRRTVPNLKEYFKLEDVEWMILETLKKRKKEKLEYGYQQRINSDPFLSLLQFIKDSNYRVEPKKDPVTGLTVSRRTTVVHHLMKQGHREIIDQVIRMYGWQVNYADETGYTHFHAAIEASPNDVEMFLDHGHDPNLAPPKNPEARTSKGLPLDLPLHLALLCENLVVAEILLRRGANPNLANAAGLTPLLIICRRRKEFWTVGFFDALWRRGVGLADIDARDNDGRTALQWAVASLEPVTVDALINRRAQLTNFVFPTEDYFAHEIRHVKNLDGYEAGVAASVMDVVERLQLRGYEMTREAAWTIMKTFAELGMFKKPAESDENFILESSSFKTKARKMRVSPGVTLDMLMLRRSKPEEVLKLAKLQAYWEFVYSGAFRELTGAERRACGRYLFELICRGFFRHWALGPLQILYQRHKLPLSIWGRWSLKPLFNELKRTRRFGCVQQIIDQLWNRDLFRLCLHAWGGEAQAHEIRYFGAPEPLEQCEQHQREACPAFNVSAGVNCIHEILIFGTRRGNDESCATHANDI</sequence>
<comment type="caution">
    <text evidence="4">The sequence shown here is derived from an EMBL/GenBank/DDBJ whole genome shotgun (WGS) entry which is preliminary data.</text>
</comment>
<dbReference type="SMART" id="SM00248">
    <property type="entry name" value="ANK"/>
    <property type="match status" value="4"/>
</dbReference>
<dbReference type="InterPro" id="IPR036770">
    <property type="entry name" value="Ankyrin_rpt-contain_sf"/>
</dbReference>
<dbReference type="Proteomes" id="UP001627154">
    <property type="component" value="Unassembled WGS sequence"/>
</dbReference>
<accession>A0ABD2XAV1</accession>